<protein>
    <recommendedName>
        <fullName evidence="2">Spore coat protein U/FanG domain-containing protein</fullName>
    </recommendedName>
</protein>
<dbReference type="Pfam" id="PF05229">
    <property type="entry name" value="SCPU"/>
    <property type="match status" value="1"/>
</dbReference>
<evidence type="ECO:0000259" key="2">
    <source>
        <dbReference type="Pfam" id="PF05229"/>
    </source>
</evidence>
<organism evidence="3 4">
    <name type="scientific">Neisseria dentiae</name>
    <dbReference type="NCBI Taxonomy" id="194197"/>
    <lineage>
        <taxon>Bacteria</taxon>
        <taxon>Pseudomonadati</taxon>
        <taxon>Pseudomonadota</taxon>
        <taxon>Betaproteobacteria</taxon>
        <taxon>Neisseriales</taxon>
        <taxon>Neisseriaceae</taxon>
        <taxon>Neisseria</taxon>
    </lineage>
</organism>
<dbReference type="AlphaFoldDB" id="A0A1X3D1G9"/>
<accession>A0A1X3D1G9</accession>
<dbReference type="EMBL" id="MTBO01000059">
    <property type="protein sequence ID" value="OSI13760.1"/>
    <property type="molecule type" value="Genomic_DNA"/>
</dbReference>
<dbReference type="PANTHER" id="PTHR37089">
    <property type="entry name" value="PROTEIN U-RELATED"/>
    <property type="match status" value="1"/>
</dbReference>
<dbReference type="Proteomes" id="UP000193118">
    <property type="component" value="Unassembled WGS sequence"/>
</dbReference>
<sequence length="195" mass="20133">MKTVKKLFVLTSTAATLLASGMAAAETKTADFHVTIRIKPVCEVVTNGGGAPTVEATTPSAGADIDFGEYFSNHNTDVDGQSKAGGSDGIAVKCTRGTPYQIALTPATDNNNAGGGNMNGLAGTGAANEKIAYTLYQDSARSQVWGDQNGTNTLSATGQGFAQNVNYPVYGRVAGNQLDKPVGRYADKVTVSVIY</sequence>
<feature type="signal peptide" evidence="1">
    <location>
        <begin position="1"/>
        <end position="25"/>
    </location>
</feature>
<reference evidence="4" key="1">
    <citation type="submission" date="2017-01" db="EMBL/GenBank/DDBJ databases">
        <authorList>
            <person name="Wolfgang W.J."/>
            <person name="Cole J."/>
            <person name="Wroblewski D."/>
            <person name="Mcginnis J."/>
            <person name="Musser K.A."/>
        </authorList>
    </citation>
    <scope>NUCLEOTIDE SEQUENCE [LARGE SCALE GENOMIC DNA]</scope>
    <source>
        <strain evidence="4">DSM 19151</strain>
    </source>
</reference>
<name>A0A1X3D1G9_9NEIS</name>
<feature type="chain" id="PRO_5013253611" description="Spore coat protein U/FanG domain-containing protein" evidence="1">
    <location>
        <begin position="26"/>
        <end position="195"/>
    </location>
</feature>
<keyword evidence="4" id="KW-1185">Reference proteome</keyword>
<dbReference type="STRING" id="194197.BWD09_12610"/>
<dbReference type="InterPro" id="IPR007893">
    <property type="entry name" value="Spore_coat_U/FanG"/>
</dbReference>
<keyword evidence="1" id="KW-0732">Signal</keyword>
<evidence type="ECO:0000313" key="4">
    <source>
        <dbReference type="Proteomes" id="UP000193118"/>
    </source>
</evidence>
<feature type="domain" description="Spore coat protein U/FanG" evidence="2">
    <location>
        <begin position="29"/>
        <end position="191"/>
    </location>
</feature>
<dbReference type="SMART" id="SM00972">
    <property type="entry name" value="SCPU"/>
    <property type="match status" value="1"/>
</dbReference>
<dbReference type="OrthoDB" id="6505076at2"/>
<proteinExistence type="predicted"/>
<dbReference type="RefSeq" id="WP_085367127.1">
    <property type="nucleotide sequence ID" value="NZ_CAUJPZ010000072.1"/>
</dbReference>
<dbReference type="GeneID" id="94579746"/>
<comment type="caution">
    <text evidence="3">The sequence shown here is derived from an EMBL/GenBank/DDBJ whole genome shotgun (WGS) entry which is preliminary data.</text>
</comment>
<gene>
    <name evidence="3" type="ORF">BWD09_12610</name>
</gene>
<evidence type="ECO:0000313" key="3">
    <source>
        <dbReference type="EMBL" id="OSI13760.1"/>
    </source>
</evidence>
<dbReference type="PANTHER" id="PTHR37089:SF4">
    <property type="entry name" value="EXPORTED PROTEIN"/>
    <property type="match status" value="1"/>
</dbReference>
<dbReference type="InterPro" id="IPR053167">
    <property type="entry name" value="Spore_coat_component"/>
</dbReference>
<evidence type="ECO:0000256" key="1">
    <source>
        <dbReference type="SAM" id="SignalP"/>
    </source>
</evidence>